<dbReference type="SMART" id="SM00526">
    <property type="entry name" value="H15"/>
    <property type="match status" value="1"/>
</dbReference>
<dbReference type="InterPro" id="IPR005818">
    <property type="entry name" value="Histone_H1/H5_H15"/>
</dbReference>
<reference evidence="6 7" key="1">
    <citation type="journal article" date="2020" name="Nat. Commun.">
        <title>Genome of Tripterygium wilfordii and identification of cytochrome P450 involved in triptolide biosynthesis.</title>
        <authorList>
            <person name="Tu L."/>
            <person name="Su P."/>
            <person name="Zhang Z."/>
            <person name="Gao L."/>
            <person name="Wang J."/>
            <person name="Hu T."/>
            <person name="Zhou J."/>
            <person name="Zhang Y."/>
            <person name="Zhao Y."/>
            <person name="Liu Y."/>
            <person name="Song Y."/>
            <person name="Tong Y."/>
            <person name="Lu Y."/>
            <person name="Yang J."/>
            <person name="Xu C."/>
            <person name="Jia M."/>
            <person name="Peters R.J."/>
            <person name="Huang L."/>
            <person name="Gao W."/>
        </authorList>
    </citation>
    <scope>NUCLEOTIDE SEQUENCE [LARGE SCALE GENOMIC DNA]</scope>
    <source>
        <strain evidence="7">cv. XIE 37</strain>
        <tissue evidence="6">Leaf</tissue>
    </source>
</reference>
<dbReference type="GO" id="GO:0000786">
    <property type="term" value="C:nucleosome"/>
    <property type="evidence" value="ECO:0007669"/>
    <property type="project" value="InterPro"/>
</dbReference>
<dbReference type="GO" id="GO:0031492">
    <property type="term" value="F:nucleosomal DNA binding"/>
    <property type="evidence" value="ECO:0007669"/>
    <property type="project" value="TreeGrafter"/>
</dbReference>
<dbReference type="GO" id="GO:0030261">
    <property type="term" value="P:chromosome condensation"/>
    <property type="evidence" value="ECO:0007669"/>
    <property type="project" value="TreeGrafter"/>
</dbReference>
<evidence type="ECO:0000313" key="6">
    <source>
        <dbReference type="EMBL" id="KAF5751844.1"/>
    </source>
</evidence>
<dbReference type="AlphaFoldDB" id="A0A7J7E077"/>
<dbReference type="Pfam" id="PF00538">
    <property type="entry name" value="Linker_histone"/>
    <property type="match status" value="1"/>
</dbReference>
<keyword evidence="2" id="KW-0238">DNA-binding</keyword>
<dbReference type="Gene3D" id="1.10.10.10">
    <property type="entry name" value="Winged helix-like DNA-binding domain superfamily/Winged helix DNA-binding domain"/>
    <property type="match status" value="1"/>
</dbReference>
<feature type="domain" description="H15" evidence="5">
    <location>
        <begin position="52"/>
        <end position="122"/>
    </location>
</feature>
<name>A0A7J7E077_TRIWF</name>
<proteinExistence type="predicted"/>
<sequence length="202" mass="23265">MEGMDQRRQRKMSNFREAVLVNFLRSKTLSDELRSRIDQRLHQEFPTFKTPDHPPYSLMIQTAIAKLREEGGSTIEAISGFIKKEYEGLPWGHESFLSHHLRKLCGQGEIVLTGYGRYILLGNKTSDFGDEHDRDQIEEPWRKMHGGSCSSGGDQYSYQAEEEESKVTGEEIQSSESDFQEQLGKTEALKLRIKFKTSKMIQ</sequence>
<keyword evidence="7" id="KW-1185">Reference proteome</keyword>
<evidence type="ECO:0000256" key="2">
    <source>
        <dbReference type="ARBA" id="ARBA00023125"/>
    </source>
</evidence>
<dbReference type="InParanoid" id="A0A7J7E077"/>
<comment type="subcellular location">
    <subcellularLocation>
        <location evidence="1">Nucleus</location>
    </subcellularLocation>
</comment>
<dbReference type="GO" id="GO:0003690">
    <property type="term" value="F:double-stranded DNA binding"/>
    <property type="evidence" value="ECO:0007669"/>
    <property type="project" value="TreeGrafter"/>
</dbReference>
<dbReference type="Proteomes" id="UP000593562">
    <property type="component" value="Unassembled WGS sequence"/>
</dbReference>
<dbReference type="InterPro" id="IPR036388">
    <property type="entry name" value="WH-like_DNA-bd_sf"/>
</dbReference>
<evidence type="ECO:0000256" key="1">
    <source>
        <dbReference type="ARBA" id="ARBA00004123"/>
    </source>
</evidence>
<evidence type="ECO:0000313" key="7">
    <source>
        <dbReference type="Proteomes" id="UP000593562"/>
    </source>
</evidence>
<dbReference type="GO" id="GO:0006334">
    <property type="term" value="P:nucleosome assembly"/>
    <property type="evidence" value="ECO:0007669"/>
    <property type="project" value="InterPro"/>
</dbReference>
<dbReference type="EMBL" id="JAAARO010000002">
    <property type="protein sequence ID" value="KAF5751844.1"/>
    <property type="molecule type" value="Genomic_DNA"/>
</dbReference>
<keyword evidence="3" id="KW-0539">Nucleus</keyword>
<dbReference type="GO" id="GO:0045910">
    <property type="term" value="P:negative regulation of DNA recombination"/>
    <property type="evidence" value="ECO:0007669"/>
    <property type="project" value="TreeGrafter"/>
</dbReference>
<organism evidence="6 7">
    <name type="scientific">Tripterygium wilfordii</name>
    <name type="common">Thunder God vine</name>
    <dbReference type="NCBI Taxonomy" id="458696"/>
    <lineage>
        <taxon>Eukaryota</taxon>
        <taxon>Viridiplantae</taxon>
        <taxon>Streptophyta</taxon>
        <taxon>Embryophyta</taxon>
        <taxon>Tracheophyta</taxon>
        <taxon>Spermatophyta</taxon>
        <taxon>Magnoliopsida</taxon>
        <taxon>eudicotyledons</taxon>
        <taxon>Gunneridae</taxon>
        <taxon>Pentapetalae</taxon>
        <taxon>rosids</taxon>
        <taxon>fabids</taxon>
        <taxon>Celastrales</taxon>
        <taxon>Celastraceae</taxon>
        <taxon>Tripterygium</taxon>
    </lineage>
</organism>
<feature type="region of interest" description="Disordered" evidence="4">
    <location>
        <begin position="146"/>
        <end position="180"/>
    </location>
</feature>
<evidence type="ECO:0000259" key="5">
    <source>
        <dbReference type="PROSITE" id="PS51504"/>
    </source>
</evidence>
<dbReference type="PROSITE" id="PS51504">
    <property type="entry name" value="H15"/>
    <property type="match status" value="1"/>
</dbReference>
<evidence type="ECO:0000256" key="4">
    <source>
        <dbReference type="SAM" id="MobiDB-lite"/>
    </source>
</evidence>
<gene>
    <name evidence="6" type="ORF">HS088_TW02G00863</name>
</gene>
<dbReference type="GO" id="GO:0005730">
    <property type="term" value="C:nucleolus"/>
    <property type="evidence" value="ECO:0007669"/>
    <property type="project" value="TreeGrafter"/>
</dbReference>
<evidence type="ECO:0000256" key="3">
    <source>
        <dbReference type="ARBA" id="ARBA00023242"/>
    </source>
</evidence>
<protein>
    <recommendedName>
        <fullName evidence="5">H15 domain-containing protein</fullName>
    </recommendedName>
</protein>
<accession>A0A7J7E077</accession>
<dbReference type="PANTHER" id="PTHR11467:SF109">
    <property type="entry name" value="H15 DOMAIN-CONTAINING PROTEIN"/>
    <property type="match status" value="1"/>
</dbReference>
<dbReference type="InterPro" id="IPR036390">
    <property type="entry name" value="WH_DNA-bd_sf"/>
</dbReference>
<dbReference type="PANTHER" id="PTHR11467">
    <property type="entry name" value="HISTONE H1"/>
    <property type="match status" value="1"/>
</dbReference>
<dbReference type="OrthoDB" id="1110759at2759"/>
<dbReference type="SUPFAM" id="SSF46785">
    <property type="entry name" value="Winged helix' DNA-binding domain"/>
    <property type="match status" value="1"/>
</dbReference>
<comment type="caution">
    <text evidence="6">The sequence shown here is derived from an EMBL/GenBank/DDBJ whole genome shotgun (WGS) entry which is preliminary data.</text>
</comment>